<dbReference type="NCBIfam" id="TIGR04057">
    <property type="entry name" value="SusC_RagA_signa"/>
    <property type="match status" value="1"/>
</dbReference>
<dbReference type="Pfam" id="PF07715">
    <property type="entry name" value="Plug"/>
    <property type="match status" value="1"/>
</dbReference>
<dbReference type="InterPro" id="IPR023996">
    <property type="entry name" value="TonB-dep_OMP_SusC/RagA"/>
</dbReference>
<feature type="chain" id="PRO_5021207657" evidence="8">
    <location>
        <begin position="29"/>
        <end position="1154"/>
    </location>
</feature>
<evidence type="ECO:0000256" key="2">
    <source>
        <dbReference type="ARBA" id="ARBA00022448"/>
    </source>
</evidence>
<evidence type="ECO:0000256" key="7">
    <source>
        <dbReference type="PROSITE-ProRule" id="PRU01360"/>
    </source>
</evidence>
<evidence type="ECO:0000313" key="11">
    <source>
        <dbReference type="Proteomes" id="UP000297248"/>
    </source>
</evidence>
<dbReference type="OrthoDB" id="9768177at2"/>
<dbReference type="Gene3D" id="2.60.40.1120">
    <property type="entry name" value="Carboxypeptidase-like, regulatory domain"/>
    <property type="match status" value="1"/>
</dbReference>
<feature type="domain" description="TonB-dependent receptor plug" evidence="9">
    <location>
        <begin position="238"/>
        <end position="364"/>
    </location>
</feature>
<dbReference type="GO" id="GO:0009279">
    <property type="term" value="C:cell outer membrane"/>
    <property type="evidence" value="ECO:0007669"/>
    <property type="project" value="UniProtKB-SubCell"/>
</dbReference>
<evidence type="ECO:0000256" key="1">
    <source>
        <dbReference type="ARBA" id="ARBA00004571"/>
    </source>
</evidence>
<evidence type="ECO:0000256" key="5">
    <source>
        <dbReference type="ARBA" id="ARBA00023136"/>
    </source>
</evidence>
<dbReference type="InterPro" id="IPR036942">
    <property type="entry name" value="Beta-barrel_TonB_sf"/>
</dbReference>
<keyword evidence="2 7" id="KW-0813">Transport</keyword>
<evidence type="ECO:0000259" key="9">
    <source>
        <dbReference type="Pfam" id="PF07715"/>
    </source>
</evidence>
<dbReference type="InterPro" id="IPR037066">
    <property type="entry name" value="Plug_dom_sf"/>
</dbReference>
<comment type="subcellular location">
    <subcellularLocation>
        <location evidence="1 7">Cell outer membrane</location>
        <topology evidence="1 7">Multi-pass membrane protein</topology>
    </subcellularLocation>
</comment>
<evidence type="ECO:0000313" key="10">
    <source>
        <dbReference type="EMBL" id="TEW63869.1"/>
    </source>
</evidence>
<evidence type="ECO:0000256" key="3">
    <source>
        <dbReference type="ARBA" id="ARBA00022452"/>
    </source>
</evidence>
<evidence type="ECO:0000256" key="6">
    <source>
        <dbReference type="ARBA" id="ARBA00023237"/>
    </source>
</evidence>
<proteinExistence type="inferred from homology"/>
<dbReference type="PROSITE" id="PS52016">
    <property type="entry name" value="TONB_DEPENDENT_REC_3"/>
    <property type="match status" value="1"/>
</dbReference>
<feature type="signal peptide" evidence="8">
    <location>
        <begin position="1"/>
        <end position="28"/>
    </location>
</feature>
<dbReference type="EMBL" id="SNQG01000008">
    <property type="protein sequence ID" value="TEW63869.1"/>
    <property type="molecule type" value="Genomic_DNA"/>
</dbReference>
<comment type="similarity">
    <text evidence="7">Belongs to the TonB-dependent receptor family.</text>
</comment>
<keyword evidence="3 7" id="KW-1134">Transmembrane beta strand</keyword>
<dbReference type="Proteomes" id="UP000297248">
    <property type="component" value="Unassembled WGS sequence"/>
</dbReference>
<sequence>MRNFNSKSCLRCCIVLLLLLMNVMPSRAQLALAANTKKNNINYTTQSGQLDTEPRQTLKEVIEKLKLQYHIQVAFKEGLLNDKYVSAASLNENNGGQVELILTQLLHDFSLGLKKITANQYVIYQAAAPVVMINNNADIIKGKVLFAEDGTGVPGATITLKDDPKVGTTTDVNGNFNLSIPASYDNKPLTIIAAFIGYVKAELNITNRSAPVTIKLTQNSQALNEVVVTALGISKQKKALGYAITEVKGSELTQARENNVVNSLSGKVAGVNVAGMSTGPGGSSRVIIRGNGSLSRDNQPLYVVNGMPMNNSVPGNAPTTSGGGSNVDRGDGIAAINPDDIESVTVLKGGTAAALYGSLAANGAILITTKKGKAQKGIGVEFSSTATMETISVLPDFQYEYGQGDNGIKPTTLAAAQATGRRSWGAKIDGSTDYVGVDGLTHPYVAQKDNIKNYYQNGSTYTNTLALSGGSENLVYRFSVADLDSKGILPGTTYNRKTGNLSLNGKLSSKLSFEALAQYNLEVAHNRSSAGDATANPNWSPYMIANTADVRWLNPGYDAKGNETVWNDASVATNGYFVINKFKQNDRKNRFIGQGSISYEFVKDLVLKGTVSQDHYDYNYTNITPTGTLYALTGQYNGIKSDVTETNGLATLSYKKQIKDFGLSFLGGVNKRHFENNEFNQSGTGFVIPYFYSYNNLSAGVTQAVNQHFEVNSIFGSADFSYKTFLYLTATGRKDWFSTLSPQNNTIFYPSVNGSLILSEVLNLPKAINLLKLKGAYAQVGGGAPDPYTVRLSYSNVASSGQPLQNVSANTPGTGISGISNINLGPLKSTTSEGGIEAQLFNNRLSFDFTYYNRLTEDDIVNATISATSGYNNVILNSGRVRNRGIEALVSGTPIRSQNFTWTTSYNIAYNDNKVLSLTPGITSQNVASTVGNWGNLNNVVGMSSFEIYGTKILKDANGNTVFNATSGLPVATGQSPLGKSVAPLTMGYSNEFRYKRFNFSFLLDGKFGNKVFSIAEVYETRLGLLKTTLPGRENGLTLTGVDQTGAAYSRVVPVSGLSAYYNNYRNYSELFVHDGSFVKLRQAILSYSLPVTNIKGFKIQSANISLVGRNLLILYKKTDFDPEQSYSNNNFQGFESIGLPRTRSFGLNLSVKF</sequence>
<evidence type="ECO:0000256" key="8">
    <source>
        <dbReference type="SAM" id="SignalP"/>
    </source>
</evidence>
<dbReference type="Gene3D" id="2.170.130.10">
    <property type="entry name" value="TonB-dependent receptor, plug domain"/>
    <property type="match status" value="1"/>
</dbReference>
<gene>
    <name evidence="10" type="ORF">E2R65_19115</name>
</gene>
<comment type="caution">
    <text evidence="10">The sequence shown here is derived from an EMBL/GenBank/DDBJ whole genome shotgun (WGS) entry which is preliminary data.</text>
</comment>
<dbReference type="InterPro" id="IPR008969">
    <property type="entry name" value="CarboxyPept-like_regulatory"/>
</dbReference>
<dbReference type="SUPFAM" id="SSF49464">
    <property type="entry name" value="Carboxypeptidase regulatory domain-like"/>
    <property type="match status" value="1"/>
</dbReference>
<dbReference type="AlphaFoldDB" id="A0A4Y8A6A8"/>
<keyword evidence="8" id="KW-0732">Signal</keyword>
<protein>
    <submittedName>
        <fullName evidence="10">SusC/RagA family TonB-linked outer membrane protein</fullName>
    </submittedName>
</protein>
<dbReference type="SUPFAM" id="SSF56935">
    <property type="entry name" value="Porins"/>
    <property type="match status" value="1"/>
</dbReference>
<keyword evidence="4 7" id="KW-0812">Transmembrane</keyword>
<keyword evidence="5 7" id="KW-0472">Membrane</keyword>
<dbReference type="Gene3D" id="2.40.170.20">
    <property type="entry name" value="TonB-dependent receptor, beta-barrel domain"/>
    <property type="match status" value="1"/>
</dbReference>
<dbReference type="InterPro" id="IPR023997">
    <property type="entry name" value="TonB-dep_OMP_SusC/RagA_CS"/>
</dbReference>
<dbReference type="NCBIfam" id="TIGR04056">
    <property type="entry name" value="OMP_RagA_SusC"/>
    <property type="match status" value="1"/>
</dbReference>
<dbReference type="InterPro" id="IPR012910">
    <property type="entry name" value="Plug_dom"/>
</dbReference>
<accession>A0A4Y8A6A8</accession>
<dbReference type="Pfam" id="PF13715">
    <property type="entry name" value="CarbopepD_reg_2"/>
    <property type="match status" value="1"/>
</dbReference>
<evidence type="ECO:0000256" key="4">
    <source>
        <dbReference type="ARBA" id="ARBA00022692"/>
    </source>
</evidence>
<name>A0A4Y8A6A8_9SPHI</name>
<reference evidence="10 11" key="1">
    <citation type="journal article" date="2016" name="Int. J. Syst. Evol. Microbiol.">
        <title>Proposal of Mucilaginibacter phyllosphaerae sp. nov. isolated from the phyllosphere of Galium album.</title>
        <authorList>
            <person name="Aydogan E.L."/>
            <person name="Busse H.J."/>
            <person name="Moser G."/>
            <person name="Muller C."/>
            <person name="Kampfer P."/>
            <person name="Glaeser S.P."/>
        </authorList>
    </citation>
    <scope>NUCLEOTIDE SEQUENCE [LARGE SCALE GENOMIC DNA]</scope>
    <source>
        <strain evidence="10 11">PP-F2FG21</strain>
    </source>
</reference>
<dbReference type="InterPro" id="IPR039426">
    <property type="entry name" value="TonB-dep_rcpt-like"/>
</dbReference>
<organism evidence="10 11">
    <name type="scientific">Mucilaginibacter phyllosphaerae</name>
    <dbReference type="NCBI Taxonomy" id="1812349"/>
    <lineage>
        <taxon>Bacteria</taxon>
        <taxon>Pseudomonadati</taxon>
        <taxon>Bacteroidota</taxon>
        <taxon>Sphingobacteriia</taxon>
        <taxon>Sphingobacteriales</taxon>
        <taxon>Sphingobacteriaceae</taxon>
        <taxon>Mucilaginibacter</taxon>
    </lineage>
</organism>
<keyword evidence="6 7" id="KW-0998">Cell outer membrane</keyword>